<evidence type="ECO:0000313" key="4">
    <source>
        <dbReference type="Proteomes" id="UP001314229"/>
    </source>
</evidence>
<dbReference type="EMBL" id="CAWUFR010000051">
    <property type="protein sequence ID" value="CAK6961604.1"/>
    <property type="molecule type" value="Genomic_DNA"/>
</dbReference>
<evidence type="ECO:0000313" key="3">
    <source>
        <dbReference type="EMBL" id="CAK6961604.1"/>
    </source>
</evidence>
<name>A0AAV1NS37_SCOSC</name>
<dbReference type="Proteomes" id="UP001314229">
    <property type="component" value="Unassembled WGS sequence"/>
</dbReference>
<sequence>MEEESEPKEMHFNQTTPHISPTIPATGFPGYYLLIPFVLLTLIGSVVAVVVYMKRRSRLDELRHRLIPLYSYDPTEEEEDEWRDTVGEDEEELAEPLYKKGKLSFTSGYGI</sequence>
<evidence type="ECO:0000256" key="2">
    <source>
        <dbReference type="SAM" id="Phobius"/>
    </source>
</evidence>
<accession>A0AAV1NS37</accession>
<feature type="region of interest" description="Disordered" evidence="1">
    <location>
        <begin position="1"/>
        <end position="20"/>
    </location>
</feature>
<evidence type="ECO:0000256" key="1">
    <source>
        <dbReference type="SAM" id="MobiDB-lite"/>
    </source>
</evidence>
<gene>
    <name evidence="3" type="ORF">FSCOSCO3_A021152</name>
</gene>
<keyword evidence="2" id="KW-1133">Transmembrane helix</keyword>
<organism evidence="3 4">
    <name type="scientific">Scomber scombrus</name>
    <name type="common">Atlantic mackerel</name>
    <name type="synonym">Scomber vernalis</name>
    <dbReference type="NCBI Taxonomy" id="13677"/>
    <lineage>
        <taxon>Eukaryota</taxon>
        <taxon>Metazoa</taxon>
        <taxon>Chordata</taxon>
        <taxon>Craniata</taxon>
        <taxon>Vertebrata</taxon>
        <taxon>Euteleostomi</taxon>
        <taxon>Actinopterygii</taxon>
        <taxon>Neopterygii</taxon>
        <taxon>Teleostei</taxon>
        <taxon>Neoteleostei</taxon>
        <taxon>Acanthomorphata</taxon>
        <taxon>Pelagiaria</taxon>
        <taxon>Scombriformes</taxon>
        <taxon>Scombridae</taxon>
        <taxon>Scomber</taxon>
    </lineage>
</organism>
<feature type="transmembrane region" description="Helical" evidence="2">
    <location>
        <begin position="31"/>
        <end position="53"/>
    </location>
</feature>
<dbReference type="PANTHER" id="PTHR47730:SF1">
    <property type="entry name" value="SMALL INTEGRAL MEMBRANE PROTEIN 29"/>
    <property type="match status" value="1"/>
</dbReference>
<dbReference type="InterPro" id="IPR043239">
    <property type="entry name" value="SMIM29"/>
</dbReference>
<protein>
    <submittedName>
        <fullName evidence="3">Small integral membrane protein 29-like</fullName>
    </submittedName>
</protein>
<keyword evidence="2" id="KW-0472">Membrane</keyword>
<comment type="caution">
    <text evidence="3">The sequence shown here is derived from an EMBL/GenBank/DDBJ whole genome shotgun (WGS) entry which is preliminary data.</text>
</comment>
<proteinExistence type="predicted"/>
<dbReference type="AlphaFoldDB" id="A0AAV1NS37"/>
<keyword evidence="2" id="KW-0812">Transmembrane</keyword>
<dbReference type="PANTHER" id="PTHR47730">
    <property type="entry name" value="SMALL INTEGRAL MEMBRANE PROTEIN 29"/>
    <property type="match status" value="1"/>
</dbReference>
<reference evidence="3 4" key="1">
    <citation type="submission" date="2024-01" db="EMBL/GenBank/DDBJ databases">
        <authorList>
            <person name="Alioto T."/>
            <person name="Alioto T."/>
            <person name="Gomez Garrido J."/>
        </authorList>
    </citation>
    <scope>NUCLEOTIDE SEQUENCE [LARGE SCALE GENOMIC DNA]</scope>
</reference>
<keyword evidence="4" id="KW-1185">Reference proteome</keyword>